<name>A0A482XTK2_LAOST</name>
<evidence type="ECO:0000313" key="1">
    <source>
        <dbReference type="EMBL" id="RZF49333.1"/>
    </source>
</evidence>
<feature type="non-terminal residue" evidence="1">
    <location>
        <position position="1"/>
    </location>
</feature>
<dbReference type="EMBL" id="QKKF02000013">
    <property type="protein sequence ID" value="RZF49333.1"/>
    <property type="molecule type" value="Genomic_DNA"/>
</dbReference>
<organism evidence="1 2">
    <name type="scientific">Laodelphax striatellus</name>
    <name type="common">Small brown planthopper</name>
    <name type="synonym">Delphax striatella</name>
    <dbReference type="NCBI Taxonomy" id="195883"/>
    <lineage>
        <taxon>Eukaryota</taxon>
        <taxon>Metazoa</taxon>
        <taxon>Ecdysozoa</taxon>
        <taxon>Arthropoda</taxon>
        <taxon>Hexapoda</taxon>
        <taxon>Insecta</taxon>
        <taxon>Pterygota</taxon>
        <taxon>Neoptera</taxon>
        <taxon>Paraneoptera</taxon>
        <taxon>Hemiptera</taxon>
        <taxon>Auchenorrhyncha</taxon>
        <taxon>Fulgoroidea</taxon>
        <taxon>Delphacidae</taxon>
        <taxon>Criomorphinae</taxon>
        <taxon>Laodelphax</taxon>
    </lineage>
</organism>
<protein>
    <submittedName>
        <fullName evidence="1">Uncharacterized protein</fullName>
    </submittedName>
</protein>
<evidence type="ECO:0000313" key="2">
    <source>
        <dbReference type="Proteomes" id="UP000291343"/>
    </source>
</evidence>
<keyword evidence="2" id="KW-1185">Reference proteome</keyword>
<accession>A0A482XTK2</accession>
<reference evidence="1 2" key="1">
    <citation type="journal article" date="2017" name="Gigascience">
        <title>Genome sequence of the small brown planthopper, Laodelphax striatellus.</title>
        <authorList>
            <person name="Zhu J."/>
            <person name="Jiang F."/>
            <person name="Wang X."/>
            <person name="Yang P."/>
            <person name="Bao Y."/>
            <person name="Zhao W."/>
            <person name="Wang W."/>
            <person name="Lu H."/>
            <person name="Wang Q."/>
            <person name="Cui N."/>
            <person name="Li J."/>
            <person name="Chen X."/>
            <person name="Luo L."/>
            <person name="Yu J."/>
            <person name="Kang L."/>
            <person name="Cui F."/>
        </authorList>
    </citation>
    <scope>NUCLEOTIDE SEQUENCE [LARGE SCALE GENOMIC DNA]</scope>
    <source>
        <strain evidence="1">Lst14</strain>
    </source>
</reference>
<sequence>NNEEWSNIVNSATGAEPLPNFNHTRTRKRIVEFHSRAGETIEVGAPWKVKFDNEGQKMLCMVDKDIPTDSEPLMTKVIVKDESYGYSLDKDIIKTFFDIESKCWVCVCGTGMFLRVESKLVAKKSISCATLHDGVTITKNETTSGEAITIEEIKYLDRKTFDQIRYDGELVSADITEILRRPEFQKMAEDILQIPENLLLTTT</sequence>
<proteinExistence type="predicted"/>
<dbReference type="Proteomes" id="UP000291343">
    <property type="component" value="Unassembled WGS sequence"/>
</dbReference>
<dbReference type="AlphaFoldDB" id="A0A482XTK2"/>
<comment type="caution">
    <text evidence="1">The sequence shown here is derived from an EMBL/GenBank/DDBJ whole genome shotgun (WGS) entry which is preliminary data.</text>
</comment>
<dbReference type="InParanoid" id="A0A482XTK2"/>
<gene>
    <name evidence="1" type="ORF">LSTR_LSTR012197</name>
</gene>